<proteinExistence type="predicted"/>
<evidence type="ECO:0000313" key="2">
    <source>
        <dbReference type="Proteomes" id="UP001162483"/>
    </source>
</evidence>
<feature type="non-terminal residue" evidence="1">
    <location>
        <position position="131"/>
    </location>
</feature>
<gene>
    <name evidence="1" type="ORF">SPARVUS_LOCUS16303614</name>
</gene>
<dbReference type="EMBL" id="CATNWA010021395">
    <property type="protein sequence ID" value="CAI9622519.1"/>
    <property type="molecule type" value="Genomic_DNA"/>
</dbReference>
<dbReference type="Proteomes" id="UP001162483">
    <property type="component" value="Unassembled WGS sequence"/>
</dbReference>
<reference evidence="1" key="1">
    <citation type="submission" date="2023-05" db="EMBL/GenBank/DDBJ databases">
        <authorList>
            <person name="Stuckert A."/>
        </authorList>
    </citation>
    <scope>NUCLEOTIDE SEQUENCE</scope>
</reference>
<organism evidence="1 2">
    <name type="scientific">Staurois parvus</name>
    <dbReference type="NCBI Taxonomy" id="386267"/>
    <lineage>
        <taxon>Eukaryota</taxon>
        <taxon>Metazoa</taxon>
        <taxon>Chordata</taxon>
        <taxon>Craniata</taxon>
        <taxon>Vertebrata</taxon>
        <taxon>Euteleostomi</taxon>
        <taxon>Amphibia</taxon>
        <taxon>Batrachia</taxon>
        <taxon>Anura</taxon>
        <taxon>Neobatrachia</taxon>
        <taxon>Ranoidea</taxon>
        <taxon>Ranidae</taxon>
        <taxon>Staurois</taxon>
    </lineage>
</organism>
<sequence length="131" mass="13837">PIGAARPQKLPWGPRTPGPPWVPGPKICQGPLTAGPTCWVPQCVMGPVPPPIAPTLAMCHFQVSSHSLWFPFCHSCWQLQLPSGASQAPNLPWAPVPPGHAAAGSTVCHGSLYRLPLSPSHSAMCHFQVSS</sequence>
<comment type="caution">
    <text evidence="1">The sequence shown here is derived from an EMBL/GenBank/DDBJ whole genome shotgun (WGS) entry which is preliminary data.</text>
</comment>
<feature type="non-terminal residue" evidence="1">
    <location>
        <position position="1"/>
    </location>
</feature>
<name>A0ABN9HN75_9NEOB</name>
<accession>A0ABN9HN75</accession>
<keyword evidence="2" id="KW-1185">Reference proteome</keyword>
<evidence type="ECO:0000313" key="1">
    <source>
        <dbReference type="EMBL" id="CAI9622519.1"/>
    </source>
</evidence>
<protein>
    <submittedName>
        <fullName evidence="1">Uncharacterized protein</fullName>
    </submittedName>
</protein>